<feature type="domain" description="C2H2-type" evidence="2">
    <location>
        <begin position="91"/>
        <end position="121"/>
    </location>
</feature>
<keyword evidence="1" id="KW-0863">Zinc-finger</keyword>
<feature type="domain" description="C2H2-type" evidence="2">
    <location>
        <begin position="287"/>
        <end position="315"/>
    </location>
</feature>
<keyword evidence="1" id="KW-0479">Metal-binding</keyword>
<dbReference type="PROSITE" id="PS50157">
    <property type="entry name" value="ZINC_FINGER_C2H2_2"/>
    <property type="match status" value="4"/>
</dbReference>
<reference evidence="3" key="1">
    <citation type="submission" date="2021-06" db="EMBL/GenBank/DDBJ databases">
        <title>Parelaphostrongylus tenuis whole genome reference sequence.</title>
        <authorList>
            <person name="Garwood T.J."/>
            <person name="Larsen P.A."/>
            <person name="Fountain-Jones N.M."/>
            <person name="Garbe J.R."/>
            <person name="Macchietto M.G."/>
            <person name="Kania S.A."/>
            <person name="Gerhold R.W."/>
            <person name="Richards J.E."/>
            <person name="Wolf T.M."/>
        </authorList>
    </citation>
    <scope>NUCLEOTIDE SEQUENCE</scope>
    <source>
        <strain evidence="3">MNPRO001-30</strain>
        <tissue evidence="3">Meninges</tissue>
    </source>
</reference>
<evidence type="ECO:0000313" key="4">
    <source>
        <dbReference type="Proteomes" id="UP001196413"/>
    </source>
</evidence>
<feature type="domain" description="C2H2-type" evidence="2">
    <location>
        <begin position="379"/>
        <end position="407"/>
    </location>
</feature>
<sequence length="615" mass="69685">MTKLIRCANCPECLKSLRVKYMGEHLVFVHKYTVQERKVVVGCLAIDGTIRASIYPFKCDICLENFQTKRELTAHQIGLHGPLQPSTPNEIECAFDECDQSFATSEDFAIHCSTSHSADSGYQFKIINESFEDMQALLDWKADIEENTCTSFRIRCSNDRHIMEFECHRNGSFITLGTCGDIKLSKTNCTAFMKCWTRRDGSVEVIACTEHVGHEKDPRKLLLGEKQEDELRRLISEGLSASEIYKKVRQNYNEQSRMYFLTDTDLALLVDNSLIHEQVFGTQKNNYKCPQCDEGPMHVEKLRSHIREVHERVAETANTMVVSNTNDKNGANWSDIYYCCEECQFLCFTESVLDAHVQTYHPIYYSESCFQQYNSPSFVRCSKCKMKFKTNHLLAVHTVNAHSDDVPGLSPIQASFTSWAKFEPWLEKVESTTNTTLIKTAVQSCGTKLIHSYNCQFSRAAKKSHIENDDAIDCPAFVMVIENEDGILDCAAFFGHLGHQSNHTVCEDVCKKEVEAETPKADTDGKVENGGVQPCCLCGNVVVPEIDAMTIAEDDWSCCSTEECKAMAHNMCIQLLGEICIQCERGTLIGAYLLFLVMENRMLYLWTSVHLSNIE</sequence>
<dbReference type="InterPro" id="IPR052797">
    <property type="entry name" value="RegFact_GeneExpr_CellDeath"/>
</dbReference>
<organism evidence="3 4">
    <name type="scientific">Parelaphostrongylus tenuis</name>
    <name type="common">Meningeal worm</name>
    <dbReference type="NCBI Taxonomy" id="148309"/>
    <lineage>
        <taxon>Eukaryota</taxon>
        <taxon>Metazoa</taxon>
        <taxon>Ecdysozoa</taxon>
        <taxon>Nematoda</taxon>
        <taxon>Chromadorea</taxon>
        <taxon>Rhabditida</taxon>
        <taxon>Rhabditina</taxon>
        <taxon>Rhabditomorpha</taxon>
        <taxon>Strongyloidea</taxon>
        <taxon>Metastrongylidae</taxon>
        <taxon>Parelaphostrongylus</taxon>
    </lineage>
</organism>
<dbReference type="SMART" id="SM00355">
    <property type="entry name" value="ZnF_C2H2"/>
    <property type="match status" value="6"/>
</dbReference>
<name>A0AAD5NBX9_PARTN</name>
<evidence type="ECO:0000259" key="2">
    <source>
        <dbReference type="PROSITE" id="PS50157"/>
    </source>
</evidence>
<dbReference type="GO" id="GO:0008270">
    <property type="term" value="F:zinc ion binding"/>
    <property type="evidence" value="ECO:0007669"/>
    <property type="project" value="UniProtKB-KW"/>
</dbReference>
<keyword evidence="4" id="KW-1185">Reference proteome</keyword>
<dbReference type="InterPro" id="IPR013087">
    <property type="entry name" value="Znf_C2H2_type"/>
</dbReference>
<feature type="domain" description="C2H2-type" evidence="2">
    <location>
        <begin position="57"/>
        <end position="85"/>
    </location>
</feature>
<evidence type="ECO:0000256" key="1">
    <source>
        <dbReference type="PROSITE-ProRule" id="PRU00042"/>
    </source>
</evidence>
<keyword evidence="1" id="KW-0862">Zinc</keyword>
<gene>
    <name evidence="3" type="ORF">KIN20_038427</name>
</gene>
<dbReference type="Proteomes" id="UP001196413">
    <property type="component" value="Unassembled WGS sequence"/>
</dbReference>
<accession>A0AAD5NBX9</accession>
<dbReference type="PANTHER" id="PTHR33936">
    <property type="entry name" value="PROTEIN CBG17840"/>
    <property type="match status" value="1"/>
</dbReference>
<dbReference type="PROSITE" id="PS00028">
    <property type="entry name" value="ZINC_FINGER_C2H2_1"/>
    <property type="match status" value="3"/>
</dbReference>
<comment type="caution">
    <text evidence="3">The sequence shown here is derived from an EMBL/GenBank/DDBJ whole genome shotgun (WGS) entry which is preliminary data.</text>
</comment>
<proteinExistence type="predicted"/>
<dbReference type="Gene3D" id="3.30.160.60">
    <property type="entry name" value="Classic Zinc Finger"/>
    <property type="match status" value="2"/>
</dbReference>
<evidence type="ECO:0000313" key="3">
    <source>
        <dbReference type="EMBL" id="KAJ1363194.1"/>
    </source>
</evidence>
<dbReference type="AlphaFoldDB" id="A0AAD5NBX9"/>
<dbReference type="PANTHER" id="PTHR33936:SF24">
    <property type="entry name" value="C2H2-TYPE DOMAIN-CONTAINING PROTEIN"/>
    <property type="match status" value="1"/>
</dbReference>
<protein>
    <recommendedName>
        <fullName evidence="2">C2H2-type domain-containing protein</fullName>
    </recommendedName>
</protein>
<dbReference type="EMBL" id="JAHQIW010004636">
    <property type="protein sequence ID" value="KAJ1363194.1"/>
    <property type="molecule type" value="Genomic_DNA"/>
</dbReference>